<proteinExistence type="predicted"/>
<feature type="compositionally biased region" description="Low complexity" evidence="1">
    <location>
        <begin position="30"/>
        <end position="39"/>
    </location>
</feature>
<name>A0A4Q9HN32_STRKA</name>
<feature type="compositionally biased region" description="Polar residues" evidence="1">
    <location>
        <begin position="62"/>
        <end position="71"/>
    </location>
</feature>
<evidence type="ECO:0000256" key="1">
    <source>
        <dbReference type="SAM" id="MobiDB-lite"/>
    </source>
</evidence>
<feature type="non-terminal residue" evidence="2">
    <location>
        <position position="1"/>
    </location>
</feature>
<evidence type="ECO:0000313" key="3">
    <source>
        <dbReference type="Proteomes" id="UP000292452"/>
    </source>
</evidence>
<dbReference type="AlphaFoldDB" id="A0A4Q9HN32"/>
<keyword evidence="3" id="KW-1185">Reference proteome</keyword>
<organism evidence="2 3">
    <name type="scientific">Streptomyces kasugaensis</name>
    <dbReference type="NCBI Taxonomy" id="1946"/>
    <lineage>
        <taxon>Bacteria</taxon>
        <taxon>Bacillati</taxon>
        <taxon>Actinomycetota</taxon>
        <taxon>Actinomycetes</taxon>
        <taxon>Kitasatosporales</taxon>
        <taxon>Streptomycetaceae</taxon>
        <taxon>Streptomyces</taxon>
    </lineage>
</organism>
<dbReference type="EMBL" id="SIXH01000514">
    <property type="protein sequence ID" value="TBO55430.1"/>
    <property type="molecule type" value="Genomic_DNA"/>
</dbReference>
<accession>A0A4Q9HN32</accession>
<dbReference type="Proteomes" id="UP000292452">
    <property type="component" value="Unassembled WGS sequence"/>
</dbReference>
<evidence type="ECO:0000313" key="2">
    <source>
        <dbReference type="EMBL" id="TBO55430.1"/>
    </source>
</evidence>
<comment type="caution">
    <text evidence="2">The sequence shown here is derived from an EMBL/GenBank/DDBJ whole genome shotgun (WGS) entry which is preliminary data.</text>
</comment>
<gene>
    <name evidence="2" type="ORF">EYS09_33325</name>
</gene>
<sequence>VPDSHPDAERREAEERPAEERPAGEDAAERAPAADWWVPAVPPPDPAPAGVRPVSPVGADDSSPSGETTGASPHTPQYSSPPPTSS</sequence>
<feature type="compositionally biased region" description="Basic and acidic residues" evidence="1">
    <location>
        <begin position="1"/>
        <end position="29"/>
    </location>
</feature>
<reference evidence="2 3" key="1">
    <citation type="submission" date="2019-02" db="EMBL/GenBank/DDBJ databases">
        <title>Draft Genome Sequence of Streptomyces sp. AM-2504, identified by 16S rRNA comparative analysis as a Streptomyces Kasugaensis strain.</title>
        <authorList>
            <person name="Napolioni V."/>
            <person name="Giuliodori A.M."/>
            <person name="Spurio R."/>
            <person name="Fabbretti A."/>
        </authorList>
    </citation>
    <scope>NUCLEOTIDE SEQUENCE [LARGE SCALE GENOMIC DNA]</scope>
    <source>
        <strain evidence="2 3">AM-2504</strain>
    </source>
</reference>
<feature type="region of interest" description="Disordered" evidence="1">
    <location>
        <begin position="1"/>
        <end position="86"/>
    </location>
</feature>
<protein>
    <submittedName>
        <fullName evidence="2">Uncharacterized protein</fullName>
    </submittedName>
</protein>